<dbReference type="eggNOG" id="COG4771">
    <property type="taxonomic scope" value="Bacteria"/>
</dbReference>
<accession>A0A069E2E4</accession>
<dbReference type="Gene3D" id="2.170.130.10">
    <property type="entry name" value="TonB-dependent receptor, plug domain"/>
    <property type="match status" value="1"/>
</dbReference>
<keyword evidence="15" id="KW-0675">Receptor</keyword>
<evidence type="ECO:0000256" key="3">
    <source>
        <dbReference type="ARBA" id="ARBA00022452"/>
    </source>
</evidence>
<proteinExistence type="inferred from homology"/>
<evidence type="ECO:0000256" key="7">
    <source>
        <dbReference type="ARBA" id="ARBA00023077"/>
    </source>
</evidence>
<keyword evidence="5" id="KW-0732">Signal</keyword>
<comment type="caution">
    <text evidence="15">The sequence shown here is derived from an EMBL/GenBank/DDBJ whole genome shotgun (WGS) entry which is preliminary data.</text>
</comment>
<evidence type="ECO:0000256" key="4">
    <source>
        <dbReference type="ARBA" id="ARBA00022692"/>
    </source>
</evidence>
<feature type="domain" description="TonB-dependent receptor-like beta-barrel" evidence="13">
    <location>
        <begin position="141"/>
        <end position="522"/>
    </location>
</feature>
<keyword evidence="7 12" id="KW-0798">TonB box</keyword>
<evidence type="ECO:0000256" key="2">
    <source>
        <dbReference type="ARBA" id="ARBA00022448"/>
    </source>
</evidence>
<evidence type="ECO:0000256" key="1">
    <source>
        <dbReference type="ARBA" id="ARBA00004571"/>
    </source>
</evidence>
<dbReference type="PANTHER" id="PTHR30069">
    <property type="entry name" value="TONB-DEPENDENT OUTER MEMBRANE RECEPTOR"/>
    <property type="match status" value="1"/>
</dbReference>
<evidence type="ECO:0000313" key="16">
    <source>
        <dbReference type="Proteomes" id="UP000027446"/>
    </source>
</evidence>
<evidence type="ECO:0000256" key="5">
    <source>
        <dbReference type="ARBA" id="ARBA00022729"/>
    </source>
</evidence>
<name>A0A069E2E4_9PROT</name>
<keyword evidence="4 10" id="KW-0812">Transmembrane</keyword>
<dbReference type="STRING" id="1280949.HAD_00935"/>
<evidence type="ECO:0000256" key="8">
    <source>
        <dbReference type="ARBA" id="ARBA00023136"/>
    </source>
</evidence>
<evidence type="ECO:0000259" key="13">
    <source>
        <dbReference type="Pfam" id="PF00593"/>
    </source>
</evidence>
<keyword evidence="9 10" id="KW-0998">Cell outer membrane</keyword>
<dbReference type="Proteomes" id="UP000027446">
    <property type="component" value="Unassembled WGS sequence"/>
</dbReference>
<evidence type="ECO:0000313" key="15">
    <source>
        <dbReference type="EMBL" id="KCZ84200.1"/>
    </source>
</evidence>
<dbReference type="SUPFAM" id="SSF56935">
    <property type="entry name" value="Porins"/>
    <property type="match status" value="1"/>
</dbReference>
<dbReference type="Pfam" id="PF07715">
    <property type="entry name" value="Plug"/>
    <property type="match status" value="1"/>
</dbReference>
<reference evidence="15 16" key="1">
    <citation type="journal article" date="2014" name="Antonie Van Leeuwenhoek">
        <title>Hyphomonas beringensis sp. nov. and Hyphomonas chukchiensis sp. nov., isolated from surface seawater of the Bering Sea and Chukchi Sea.</title>
        <authorList>
            <person name="Li C."/>
            <person name="Lai Q."/>
            <person name="Li G."/>
            <person name="Dong C."/>
            <person name="Wang J."/>
            <person name="Liao Y."/>
            <person name="Shao Z."/>
        </authorList>
    </citation>
    <scope>NUCLEOTIDE SEQUENCE [LARGE SCALE GENOMIC DNA]</scope>
    <source>
        <strain evidence="15 16">MHS-3</strain>
    </source>
</reference>
<protein>
    <submittedName>
        <fullName evidence="15">Colicin I receptor</fullName>
    </submittedName>
</protein>
<dbReference type="InterPro" id="IPR039426">
    <property type="entry name" value="TonB-dep_rcpt-like"/>
</dbReference>
<dbReference type="GO" id="GO:0044718">
    <property type="term" value="P:siderophore transmembrane transport"/>
    <property type="evidence" value="ECO:0007669"/>
    <property type="project" value="TreeGrafter"/>
</dbReference>
<dbReference type="InterPro" id="IPR000531">
    <property type="entry name" value="Beta-barrel_TonB"/>
</dbReference>
<dbReference type="InterPro" id="IPR036942">
    <property type="entry name" value="Beta-barrel_TonB_sf"/>
</dbReference>
<dbReference type="PATRIC" id="fig|1280949.3.peg.190"/>
<evidence type="ECO:0000256" key="12">
    <source>
        <dbReference type="RuleBase" id="RU003357"/>
    </source>
</evidence>
<keyword evidence="3 10" id="KW-1134">Transmembrane beta strand</keyword>
<dbReference type="InterPro" id="IPR012910">
    <property type="entry name" value="Plug_dom"/>
</dbReference>
<dbReference type="EMBL" id="ARYH01000001">
    <property type="protein sequence ID" value="KCZ84200.1"/>
    <property type="molecule type" value="Genomic_DNA"/>
</dbReference>
<dbReference type="CDD" id="cd01347">
    <property type="entry name" value="ligand_gated_channel"/>
    <property type="match status" value="1"/>
</dbReference>
<dbReference type="InterPro" id="IPR037066">
    <property type="entry name" value="Plug_dom_sf"/>
</dbReference>
<dbReference type="Pfam" id="PF00593">
    <property type="entry name" value="TonB_dep_Rec_b-barrel"/>
    <property type="match status" value="1"/>
</dbReference>
<dbReference type="AlphaFoldDB" id="A0A069E2E4"/>
<dbReference type="PROSITE" id="PS52016">
    <property type="entry name" value="TONB_DEPENDENT_REC_3"/>
    <property type="match status" value="1"/>
</dbReference>
<comment type="subcellular location">
    <subcellularLocation>
        <location evidence="1 10">Cell outer membrane</location>
        <topology evidence="1 10">Multi-pass membrane protein</topology>
    </subcellularLocation>
</comment>
<evidence type="ECO:0000259" key="14">
    <source>
        <dbReference type="Pfam" id="PF07715"/>
    </source>
</evidence>
<evidence type="ECO:0000256" key="11">
    <source>
        <dbReference type="PROSITE-ProRule" id="PRU10144"/>
    </source>
</evidence>
<evidence type="ECO:0000256" key="10">
    <source>
        <dbReference type="PROSITE-ProRule" id="PRU01360"/>
    </source>
</evidence>
<keyword evidence="16" id="KW-1185">Reference proteome</keyword>
<feature type="short sequence motif" description="TonB C-terminal box" evidence="11">
    <location>
        <begin position="534"/>
        <end position="551"/>
    </location>
</feature>
<comment type="similarity">
    <text evidence="10 12">Belongs to the TonB-dependent receptor family.</text>
</comment>
<gene>
    <name evidence="15" type="ORF">HAD_00935</name>
</gene>
<dbReference type="GO" id="GO:0009279">
    <property type="term" value="C:cell outer membrane"/>
    <property type="evidence" value="ECO:0007669"/>
    <property type="project" value="UniProtKB-SubCell"/>
</dbReference>
<evidence type="ECO:0000256" key="6">
    <source>
        <dbReference type="ARBA" id="ARBA00023065"/>
    </source>
</evidence>
<dbReference type="InterPro" id="IPR010917">
    <property type="entry name" value="TonB_rcpt_CS"/>
</dbReference>
<sequence length="551" mass="60849">MPEEYTLYLLDGRRVSATNGVIAHSDLELGWLPTAAIEQVEVVRGPMSSLYGSDALGGVVNIITKSPAEEFMGELSLGGSSPESGDGGESVNGSLFLSVPLVEGKLGASIVGDVMERNDRPNRDDPAISDIEGRKTSTGRFNLVWTPDDQQRIDFIYTRSDDERWRDTRSSGRSPVDYEDRDEGEREQFVLGHKGNWSWGRTQVDLYQSSASRENFRTNGQTPTRDQGLEDTVLSGLTAFKLAESHSVTFGGEIRREKLEDDVASPDGTSEAEQGAVFVQDEIEVTDTFKLVAGLRGDHHDAYGWEASPRLYAVFQPTDRIVVKGGYGEGFKSPSLTNLSEDFGVLAAGGRFWVYGNPDLKPETTKTFEASVDYIADTWTVHAGVFHNELENLIQSQCVSDCGIRGSEVRYYTNLEEAEIDGLELSGQMDLPAGFGINANYTYLDTEDKATGEQIAERPEHQANAAVSWSPREGAEVRLRVEYTGDQLDSPGVTIPDYTLLHLDAVWPLRSRVRLNAGIDNLTDERLADRSDLYTFAEPGRVYRLSLSYAF</sequence>
<organism evidence="15 16">
    <name type="scientific">Hyphomonas adhaerens MHS-3</name>
    <dbReference type="NCBI Taxonomy" id="1280949"/>
    <lineage>
        <taxon>Bacteria</taxon>
        <taxon>Pseudomonadati</taxon>
        <taxon>Pseudomonadota</taxon>
        <taxon>Alphaproteobacteria</taxon>
        <taxon>Hyphomonadales</taxon>
        <taxon>Hyphomonadaceae</taxon>
        <taxon>Hyphomonas</taxon>
    </lineage>
</organism>
<dbReference type="Gene3D" id="2.40.170.20">
    <property type="entry name" value="TonB-dependent receptor, beta-barrel domain"/>
    <property type="match status" value="1"/>
</dbReference>
<keyword evidence="2 10" id="KW-0813">Transport</keyword>
<feature type="domain" description="TonB-dependent receptor plug" evidence="14">
    <location>
        <begin position="4"/>
        <end position="59"/>
    </location>
</feature>
<keyword evidence="6" id="KW-0406">Ion transport</keyword>
<keyword evidence="8 10" id="KW-0472">Membrane</keyword>
<dbReference type="PANTHER" id="PTHR30069:SF53">
    <property type="entry name" value="COLICIN I RECEPTOR-RELATED"/>
    <property type="match status" value="1"/>
</dbReference>
<dbReference type="PROSITE" id="PS01156">
    <property type="entry name" value="TONB_DEPENDENT_REC_2"/>
    <property type="match status" value="1"/>
</dbReference>
<dbReference type="GO" id="GO:0015344">
    <property type="term" value="F:siderophore uptake transmembrane transporter activity"/>
    <property type="evidence" value="ECO:0007669"/>
    <property type="project" value="TreeGrafter"/>
</dbReference>
<evidence type="ECO:0000256" key="9">
    <source>
        <dbReference type="ARBA" id="ARBA00023237"/>
    </source>
</evidence>